<evidence type="ECO:0000256" key="2">
    <source>
        <dbReference type="ARBA" id="ARBA00023172"/>
    </source>
</evidence>
<dbReference type="CDD" id="cd00338">
    <property type="entry name" value="Ser_Recombinase"/>
    <property type="match status" value="1"/>
</dbReference>
<dbReference type="Pfam" id="PF00239">
    <property type="entry name" value="Resolvase"/>
    <property type="match status" value="1"/>
</dbReference>
<dbReference type="InterPro" id="IPR036162">
    <property type="entry name" value="Resolvase-like_N_sf"/>
</dbReference>
<keyword evidence="6" id="KW-1185">Reference proteome</keyword>
<dbReference type="Proteomes" id="UP001296943">
    <property type="component" value="Unassembled WGS sequence"/>
</dbReference>
<dbReference type="PANTHER" id="PTHR30461">
    <property type="entry name" value="DNA-INVERTASE FROM LAMBDOID PROPHAGE"/>
    <property type="match status" value="1"/>
</dbReference>
<reference evidence="5 6" key="1">
    <citation type="submission" date="2021-01" db="EMBL/GenBank/DDBJ databases">
        <title>Genomic Encyclopedia of Type Strains, Phase IV (KMG-IV): sequencing the most valuable type-strain genomes for metagenomic binning, comparative biology and taxonomic classification.</title>
        <authorList>
            <person name="Goeker M."/>
        </authorList>
    </citation>
    <scope>NUCLEOTIDE SEQUENCE [LARGE SCALE GENOMIC DNA]</scope>
    <source>
        <strain evidence="5 6">DSM 23711</strain>
    </source>
</reference>
<protein>
    <submittedName>
        <fullName evidence="5">DNA invertase Pin-like site-specific DNA recombinase</fullName>
    </submittedName>
</protein>
<dbReference type="Gene3D" id="3.40.50.1390">
    <property type="entry name" value="Resolvase, N-terminal catalytic domain"/>
    <property type="match status" value="1"/>
</dbReference>
<proteinExistence type="predicted"/>
<dbReference type="PANTHER" id="PTHR30461:SF2">
    <property type="entry name" value="SERINE RECOMBINASE PINE-RELATED"/>
    <property type="match status" value="1"/>
</dbReference>
<dbReference type="SUPFAM" id="SSF53041">
    <property type="entry name" value="Resolvase-like"/>
    <property type="match status" value="1"/>
</dbReference>
<keyword evidence="3" id="KW-0175">Coiled coil</keyword>
<keyword evidence="2" id="KW-0233">DNA recombination</keyword>
<gene>
    <name evidence="5" type="ORF">JOC48_002064</name>
</gene>
<feature type="coiled-coil region" evidence="3">
    <location>
        <begin position="340"/>
        <end position="367"/>
    </location>
</feature>
<sequence>MKNPLTQNKITAVYSRVSSAGQDLKMQETANNEVLKKMNISNNIEFFTDFDVSATKVQFEDRPALRRMMKKMRDGKIERVIAYERDRIARDSFEYKHVFQYFIEFNIEVIFSASNAPDFSKNLTSEVFYGLFSQLEGQKIQSRLKDRRKRFPPSLIGYTKISTDGGKRQYKANKKQKPTINRLFEETSKISTISDLFNVISEFKPLLKRSDSRIIDILKTPFFAGHLQNNDGSFQSLSHVEPIISLELYKKVQSKLNSFEKEYKIGLKQESKEALITPVCKLCSSEMKLKKGEQGYPGNYYCSKHRNNTISVSDLDDYIKTAIKQALMNLSAKKLKGISNIVLSKRIKDFQSKIESLQSKIENKSLDVSLNFTPGKTGQKLKAIFDELLEMKQQQLNFHDTVSNLETLKQEFEIVVAYIKEEINESKDDLNFSEIANLLISEVFIDNDFVSINMYLDEFYEMEGDLIGQ</sequence>
<evidence type="ECO:0000256" key="1">
    <source>
        <dbReference type="ARBA" id="ARBA00023125"/>
    </source>
</evidence>
<evidence type="ECO:0000256" key="3">
    <source>
        <dbReference type="SAM" id="Coils"/>
    </source>
</evidence>
<organism evidence="5 6">
    <name type="scientific">Aquibacillus albus</name>
    <dbReference type="NCBI Taxonomy" id="1168171"/>
    <lineage>
        <taxon>Bacteria</taxon>
        <taxon>Bacillati</taxon>
        <taxon>Bacillota</taxon>
        <taxon>Bacilli</taxon>
        <taxon>Bacillales</taxon>
        <taxon>Bacillaceae</taxon>
        <taxon>Aquibacillus</taxon>
    </lineage>
</organism>
<name>A0ABS2N0I9_9BACI</name>
<dbReference type="SMART" id="SM00857">
    <property type="entry name" value="Resolvase"/>
    <property type="match status" value="1"/>
</dbReference>
<dbReference type="EMBL" id="JAFBDR010000009">
    <property type="protein sequence ID" value="MBM7571568.1"/>
    <property type="molecule type" value="Genomic_DNA"/>
</dbReference>
<accession>A0ABS2N0I9</accession>
<dbReference type="InterPro" id="IPR006119">
    <property type="entry name" value="Resolv_N"/>
</dbReference>
<evidence type="ECO:0000313" key="5">
    <source>
        <dbReference type="EMBL" id="MBM7571568.1"/>
    </source>
</evidence>
<feature type="domain" description="Resolvase/invertase-type recombinase catalytic" evidence="4">
    <location>
        <begin position="11"/>
        <end position="151"/>
    </location>
</feature>
<evidence type="ECO:0000313" key="6">
    <source>
        <dbReference type="Proteomes" id="UP001296943"/>
    </source>
</evidence>
<keyword evidence="1" id="KW-0238">DNA-binding</keyword>
<comment type="caution">
    <text evidence="5">The sequence shown here is derived from an EMBL/GenBank/DDBJ whole genome shotgun (WGS) entry which is preliminary data.</text>
</comment>
<dbReference type="InterPro" id="IPR038109">
    <property type="entry name" value="DNA_bind_recomb_sf"/>
</dbReference>
<dbReference type="RefSeq" id="WP_204499284.1">
    <property type="nucleotide sequence ID" value="NZ_JAFBDR010000009.1"/>
</dbReference>
<evidence type="ECO:0000259" key="4">
    <source>
        <dbReference type="SMART" id="SM00857"/>
    </source>
</evidence>
<dbReference type="InterPro" id="IPR050639">
    <property type="entry name" value="SSR_resolvase"/>
</dbReference>
<dbReference type="Gene3D" id="3.90.1750.20">
    <property type="entry name" value="Putative Large Serine Recombinase, Chain B, Domain 2"/>
    <property type="match status" value="1"/>
</dbReference>